<accession>A0A1Y1T8I3</accession>
<dbReference type="PANTHER" id="PTHR43133:SF46">
    <property type="entry name" value="RNA POLYMERASE SIGMA-70 FACTOR ECF SUBFAMILY"/>
    <property type="match status" value="1"/>
</dbReference>
<dbReference type="InterPro" id="IPR013249">
    <property type="entry name" value="RNA_pol_sigma70_r4_t2"/>
</dbReference>
<dbReference type="Proteomes" id="UP000192746">
    <property type="component" value="Unassembled WGS sequence"/>
</dbReference>
<name>A0A1Y1T8I3_9FLAO</name>
<protein>
    <submittedName>
        <fullName evidence="6">RNA polymerase ECF-type sigma factor</fullName>
    </submittedName>
</protein>
<dbReference type="Pfam" id="PF08281">
    <property type="entry name" value="Sigma70_r4_2"/>
    <property type="match status" value="1"/>
</dbReference>
<dbReference type="GO" id="GO:0006352">
    <property type="term" value="P:DNA-templated transcription initiation"/>
    <property type="evidence" value="ECO:0007669"/>
    <property type="project" value="InterPro"/>
</dbReference>
<feature type="domain" description="RNA polymerase sigma factor 70 region 4 type 2" evidence="5">
    <location>
        <begin position="138"/>
        <end position="180"/>
    </location>
</feature>
<reference evidence="6 7" key="1">
    <citation type="submission" date="2013-04" db="EMBL/GenBank/DDBJ databases">
        <title>Zunongwangia sp. 22II14-10F7 Genome Sequencing.</title>
        <authorList>
            <person name="Lai Q."/>
            <person name="Shao Z."/>
        </authorList>
    </citation>
    <scope>NUCLEOTIDE SEQUENCE [LARGE SCALE GENOMIC DNA]</scope>
    <source>
        <strain evidence="6 7">22II14-10F7</strain>
    </source>
</reference>
<evidence type="ECO:0000256" key="1">
    <source>
        <dbReference type="ARBA" id="ARBA00010641"/>
    </source>
</evidence>
<dbReference type="RefSeq" id="WP_084839868.1">
    <property type="nucleotide sequence ID" value="NZ_ARYN01000001.1"/>
</dbReference>
<dbReference type="EMBL" id="ARYN01000001">
    <property type="protein sequence ID" value="ORL47371.1"/>
    <property type="molecule type" value="Genomic_DNA"/>
</dbReference>
<dbReference type="OrthoDB" id="759001at2"/>
<gene>
    <name evidence="6" type="ORF">IIF7_01380</name>
</gene>
<keyword evidence="2" id="KW-0805">Transcription regulation</keyword>
<evidence type="ECO:0000313" key="7">
    <source>
        <dbReference type="Proteomes" id="UP000192746"/>
    </source>
</evidence>
<dbReference type="InterPro" id="IPR013325">
    <property type="entry name" value="RNA_pol_sigma_r2"/>
</dbReference>
<keyword evidence="4" id="KW-0804">Transcription</keyword>
<evidence type="ECO:0000256" key="2">
    <source>
        <dbReference type="ARBA" id="ARBA00023015"/>
    </source>
</evidence>
<dbReference type="SUPFAM" id="SSF88659">
    <property type="entry name" value="Sigma3 and sigma4 domains of RNA polymerase sigma factors"/>
    <property type="match status" value="1"/>
</dbReference>
<keyword evidence="7" id="KW-1185">Reference proteome</keyword>
<comment type="caution">
    <text evidence="6">The sequence shown here is derived from an EMBL/GenBank/DDBJ whole genome shotgun (WGS) entry which is preliminary data.</text>
</comment>
<dbReference type="InterPro" id="IPR013324">
    <property type="entry name" value="RNA_pol_sigma_r3/r4-like"/>
</dbReference>
<dbReference type="SUPFAM" id="SSF88946">
    <property type="entry name" value="Sigma2 domain of RNA polymerase sigma factors"/>
    <property type="match status" value="1"/>
</dbReference>
<dbReference type="Gene3D" id="1.10.10.10">
    <property type="entry name" value="Winged helix-like DNA-binding domain superfamily/Winged helix DNA-binding domain"/>
    <property type="match status" value="1"/>
</dbReference>
<evidence type="ECO:0000256" key="4">
    <source>
        <dbReference type="ARBA" id="ARBA00023163"/>
    </source>
</evidence>
<dbReference type="InterPro" id="IPR014284">
    <property type="entry name" value="RNA_pol_sigma-70_dom"/>
</dbReference>
<dbReference type="AlphaFoldDB" id="A0A1Y1T8I3"/>
<dbReference type="GO" id="GO:0016987">
    <property type="term" value="F:sigma factor activity"/>
    <property type="evidence" value="ECO:0007669"/>
    <property type="project" value="UniProtKB-KW"/>
</dbReference>
<dbReference type="GO" id="GO:0003677">
    <property type="term" value="F:DNA binding"/>
    <property type="evidence" value="ECO:0007669"/>
    <property type="project" value="InterPro"/>
</dbReference>
<proteinExistence type="inferred from homology"/>
<evidence type="ECO:0000313" key="6">
    <source>
        <dbReference type="EMBL" id="ORL47371.1"/>
    </source>
</evidence>
<dbReference type="STRING" id="1185767.IIF7_01380"/>
<dbReference type="InterPro" id="IPR036388">
    <property type="entry name" value="WH-like_DNA-bd_sf"/>
</dbReference>
<sequence length="195" mass="22850">MIKPLKSLGVTKSTDRQLFIRMSNGEYKALNILFNKYYSALCKFGNLYENDAALVEEKISDVFIQLWNKRNLLKDITNPKPYLYVTVRNKLLKKSQTQLNLQYLDDHKTDIGLLHAPSIEEETIIEEQKEGVKQFLNRVLNLLPKKSRRIFVMSRVEGFKYHEIAEIMEISPRTVETHIAIAIRYLSKQQKFPNT</sequence>
<organism evidence="6 7">
    <name type="scientific">Zunongwangia atlantica 22II14-10F7</name>
    <dbReference type="NCBI Taxonomy" id="1185767"/>
    <lineage>
        <taxon>Bacteria</taxon>
        <taxon>Pseudomonadati</taxon>
        <taxon>Bacteroidota</taxon>
        <taxon>Flavobacteriia</taxon>
        <taxon>Flavobacteriales</taxon>
        <taxon>Flavobacteriaceae</taxon>
        <taxon>Zunongwangia</taxon>
    </lineage>
</organism>
<evidence type="ECO:0000256" key="3">
    <source>
        <dbReference type="ARBA" id="ARBA00023082"/>
    </source>
</evidence>
<comment type="similarity">
    <text evidence="1">Belongs to the sigma-70 factor family. ECF subfamily.</text>
</comment>
<dbReference type="PANTHER" id="PTHR43133">
    <property type="entry name" value="RNA POLYMERASE ECF-TYPE SIGMA FACTO"/>
    <property type="match status" value="1"/>
</dbReference>
<dbReference type="NCBIfam" id="TIGR02937">
    <property type="entry name" value="sigma70-ECF"/>
    <property type="match status" value="1"/>
</dbReference>
<keyword evidence="3" id="KW-0731">Sigma factor</keyword>
<dbReference type="InterPro" id="IPR039425">
    <property type="entry name" value="RNA_pol_sigma-70-like"/>
</dbReference>
<evidence type="ECO:0000259" key="5">
    <source>
        <dbReference type="Pfam" id="PF08281"/>
    </source>
</evidence>
<dbReference type="Gene3D" id="1.10.1740.10">
    <property type="match status" value="1"/>
</dbReference>